<comment type="caution">
    <text evidence="2">The sequence shown here is derived from an EMBL/GenBank/DDBJ whole genome shotgun (WGS) entry which is preliminary data.</text>
</comment>
<feature type="domain" description="Phage terminase large subunit N-terminal" evidence="1">
    <location>
        <begin position="28"/>
        <end position="215"/>
    </location>
</feature>
<dbReference type="PANTHER" id="PTHR39184">
    <property type="match status" value="1"/>
</dbReference>
<dbReference type="AlphaFoldDB" id="A0A0F8ZN33"/>
<evidence type="ECO:0000313" key="2">
    <source>
        <dbReference type="EMBL" id="KKK95252.1"/>
    </source>
</evidence>
<protein>
    <recommendedName>
        <fullName evidence="1">Phage terminase large subunit N-terminal domain-containing protein</fullName>
    </recommendedName>
</protein>
<dbReference type="Pfam" id="PF04466">
    <property type="entry name" value="Terminase_3"/>
    <property type="match status" value="1"/>
</dbReference>
<dbReference type="Gene3D" id="3.40.50.300">
    <property type="entry name" value="P-loop containing nucleotide triphosphate hydrolases"/>
    <property type="match status" value="1"/>
</dbReference>
<evidence type="ECO:0000259" key="1">
    <source>
        <dbReference type="Pfam" id="PF04466"/>
    </source>
</evidence>
<dbReference type="PANTHER" id="PTHR39184:SF1">
    <property type="entry name" value="PBSX PHAGE TERMINASE LARGE SUBUNIT"/>
    <property type="match status" value="1"/>
</dbReference>
<reference evidence="2" key="1">
    <citation type="journal article" date="2015" name="Nature">
        <title>Complex archaea that bridge the gap between prokaryotes and eukaryotes.</title>
        <authorList>
            <person name="Spang A."/>
            <person name="Saw J.H."/>
            <person name="Jorgensen S.L."/>
            <person name="Zaremba-Niedzwiedzka K."/>
            <person name="Martijn J."/>
            <person name="Lind A.E."/>
            <person name="van Eijk R."/>
            <person name="Schleper C."/>
            <person name="Guy L."/>
            <person name="Ettema T.J."/>
        </authorList>
    </citation>
    <scope>NUCLEOTIDE SEQUENCE</scope>
</reference>
<dbReference type="Gene3D" id="3.30.420.280">
    <property type="match status" value="1"/>
</dbReference>
<dbReference type="InterPro" id="IPR035412">
    <property type="entry name" value="Terminase_L_N"/>
</dbReference>
<dbReference type="InterPro" id="IPR052380">
    <property type="entry name" value="Viral_DNA_packaging_terminase"/>
</dbReference>
<proteinExistence type="predicted"/>
<accession>A0A0F8ZN33</accession>
<gene>
    <name evidence="2" type="ORF">LCGC14_2674690</name>
</gene>
<organism evidence="2">
    <name type="scientific">marine sediment metagenome</name>
    <dbReference type="NCBI Taxonomy" id="412755"/>
    <lineage>
        <taxon>unclassified sequences</taxon>
        <taxon>metagenomes</taxon>
        <taxon>ecological metagenomes</taxon>
    </lineage>
</organism>
<dbReference type="EMBL" id="LAZR01046992">
    <property type="protein sequence ID" value="KKK95252.1"/>
    <property type="molecule type" value="Genomic_DNA"/>
</dbReference>
<feature type="non-terminal residue" evidence="2">
    <location>
        <position position="1"/>
    </location>
</feature>
<sequence length="405" mass="46472">QGKCLNLRTTKVFEELLEAWKGRKRRCLLEGGTSSSKTYSMLQFLIWVAQEATRPALISLVSESLPHLKRGMMRDFFNILGESADHNPYYSKTEFTYKRPEWKGAFEFFGADDASKVRGPRRDILAINEGNNIPWETARGLDIRTSMFTIVDWNPVGRFWAHEHWIDTDEVPHPENAYSHSTYLDAKDVIPGQLVQDIEAYRNTDPNWWRIYGLGLEGKITGLVYPNFEQVDELPMGAVFYGLDYGFSADPTVLVKNVVVGDKLYSQQMFYDYSGLTNGQIAQRFGLLGIRNEPIYPDPDEPKSAEELRQLGYNVRQAVMGRGSVDFGQQKVNNYYQYWTKDSLECIEEQRNFRFIVDKVTELFTDRTTHRWSHGMAARRYAASSHMSVAGQAPKTKKAAMRFGG</sequence>
<dbReference type="InterPro" id="IPR027417">
    <property type="entry name" value="P-loop_NTPase"/>
</dbReference>
<name>A0A0F8ZN33_9ZZZZ</name>